<evidence type="ECO:0000256" key="8">
    <source>
        <dbReference type="ARBA" id="ARBA00023136"/>
    </source>
</evidence>
<evidence type="ECO:0000256" key="2">
    <source>
        <dbReference type="ARBA" id="ARBA00005417"/>
    </source>
</evidence>
<dbReference type="PANTHER" id="PTHR43553:SF27">
    <property type="entry name" value="ENERGY-COUPLING FACTOR TRANSPORTER ATP-BINDING PROTEIN ECFA2"/>
    <property type="match status" value="1"/>
</dbReference>
<evidence type="ECO:0000256" key="1">
    <source>
        <dbReference type="ARBA" id="ARBA00004202"/>
    </source>
</evidence>
<comment type="caution">
    <text evidence="10">The sequence shown here is derived from an EMBL/GenBank/DDBJ whole genome shotgun (WGS) entry which is preliminary data.</text>
</comment>
<feature type="domain" description="ABC transporter" evidence="9">
    <location>
        <begin position="312"/>
        <end position="540"/>
    </location>
</feature>
<comment type="subcellular location">
    <subcellularLocation>
        <location evidence="1">Cell membrane</location>
        <topology evidence="1">Peripheral membrane protein</topology>
    </subcellularLocation>
</comment>
<comment type="similarity">
    <text evidence="2">Belongs to the ABC transporter superfamily.</text>
</comment>
<dbReference type="OrthoDB" id="501320at2"/>
<evidence type="ECO:0000256" key="4">
    <source>
        <dbReference type="ARBA" id="ARBA00022475"/>
    </source>
</evidence>
<evidence type="ECO:0000256" key="3">
    <source>
        <dbReference type="ARBA" id="ARBA00022448"/>
    </source>
</evidence>
<keyword evidence="3" id="KW-0813">Transport</keyword>
<dbReference type="Gene3D" id="3.40.50.300">
    <property type="entry name" value="P-loop containing nucleotide triphosphate hydrolases"/>
    <property type="match status" value="2"/>
</dbReference>
<dbReference type="InterPro" id="IPR017871">
    <property type="entry name" value="ABC_transporter-like_CS"/>
</dbReference>
<dbReference type="STRING" id="37659.GCA_000703125_02099"/>
<protein>
    <submittedName>
        <fullName evidence="10">Energy-coupling factor transport system ATP-binding protein</fullName>
    </submittedName>
</protein>
<feature type="domain" description="ABC transporter" evidence="9">
    <location>
        <begin position="4"/>
        <end position="244"/>
    </location>
</feature>
<dbReference type="GO" id="GO:0042626">
    <property type="term" value="F:ATPase-coupled transmembrane transporter activity"/>
    <property type="evidence" value="ECO:0007669"/>
    <property type="project" value="TreeGrafter"/>
</dbReference>
<evidence type="ECO:0000256" key="5">
    <source>
        <dbReference type="ARBA" id="ARBA00022741"/>
    </source>
</evidence>
<dbReference type="AlphaFoldDB" id="A0A2S6FZH3"/>
<evidence type="ECO:0000313" key="11">
    <source>
        <dbReference type="Proteomes" id="UP000239863"/>
    </source>
</evidence>
<name>A0A2S6FZH3_9CLOT</name>
<sequence length="567" mass="65075">MDHIKMNNLSYKYPNAVNSSLKNININIEKGEFVLVIGKSGSGKSTLAKVISGSIPNFYGGTLKGLLEIEGINCIDKIGDKDRRNVSMVFQDPEKQLIMNKVHREIAFGLENIGLETSDIHKRLWESLQFCSLLDFYNRDIKTLSGGEKQKVVIASALAMRDECIILDEPTSQLDPSSAEEIINLIKKINEELGVTIIVIEQRIERWLEFSDKVTFMKQGEIDFFGTPEDFLNTDNSSFMPSYIDALRYMSIKESPKTFKNARIIMEKQVGKKIKIEEMPNENKGYKEHKEKKTKSLVGKLFSKKEKEEGEITIRDLKVNYDDKSVLNNINLNIKKGDFCALIGPNGAGKSTFLKAIMNLIEYKGNIRFQNKNIKDLDKRGFYKNVGYVSQNPNDYISRDSVYNEIKFTLDNYNIKDEKKINKVIKRLNLEHLKDKNPRDISGGERQRLAIATMIVLEPKVLLIDEPTRGLDNENKKMLQDILKEINRLGVTIILITHDMDFAASSANRFIMLFNGKITSDGDMQKVFKEGFYYTTTLHKLFNNINKNIFNLEDVNTFYKKDLRRTL</sequence>
<evidence type="ECO:0000256" key="6">
    <source>
        <dbReference type="ARBA" id="ARBA00022840"/>
    </source>
</evidence>
<dbReference type="Pfam" id="PF00005">
    <property type="entry name" value="ABC_tran"/>
    <property type="match status" value="2"/>
</dbReference>
<keyword evidence="8" id="KW-0472">Membrane</keyword>
<proteinExistence type="inferred from homology"/>
<accession>A0A2S6FZH3</accession>
<dbReference type="SMART" id="SM00382">
    <property type="entry name" value="AAA"/>
    <property type="match status" value="2"/>
</dbReference>
<dbReference type="InterPro" id="IPR050095">
    <property type="entry name" value="ECF_ABC_transporter_ATP-bd"/>
</dbReference>
<keyword evidence="7" id="KW-1278">Translocase</keyword>
<dbReference type="PROSITE" id="PS50893">
    <property type="entry name" value="ABC_TRANSPORTER_2"/>
    <property type="match status" value="2"/>
</dbReference>
<evidence type="ECO:0000259" key="9">
    <source>
        <dbReference type="PROSITE" id="PS50893"/>
    </source>
</evidence>
<dbReference type="CDD" id="cd03225">
    <property type="entry name" value="ABC_cobalt_CbiO_domain1"/>
    <property type="match status" value="2"/>
</dbReference>
<dbReference type="EMBL" id="PTIS01000003">
    <property type="protein sequence ID" value="PPK49042.1"/>
    <property type="molecule type" value="Genomic_DNA"/>
</dbReference>
<reference evidence="10 11" key="1">
    <citation type="submission" date="2018-02" db="EMBL/GenBank/DDBJ databases">
        <title>Genomic Encyclopedia of Archaeal and Bacterial Type Strains, Phase II (KMG-II): from individual species to whole genera.</title>
        <authorList>
            <person name="Goeker M."/>
        </authorList>
    </citation>
    <scope>NUCLEOTIDE SEQUENCE [LARGE SCALE GENOMIC DNA]</scope>
    <source>
        <strain evidence="10 11">DSM 15099</strain>
    </source>
</reference>
<dbReference type="Proteomes" id="UP000239863">
    <property type="component" value="Unassembled WGS sequence"/>
</dbReference>
<organism evidence="10 11">
    <name type="scientific">Clostridium algidicarnis DSM 15099</name>
    <dbReference type="NCBI Taxonomy" id="1121295"/>
    <lineage>
        <taxon>Bacteria</taxon>
        <taxon>Bacillati</taxon>
        <taxon>Bacillota</taxon>
        <taxon>Clostridia</taxon>
        <taxon>Eubacteriales</taxon>
        <taxon>Clostridiaceae</taxon>
        <taxon>Clostridium</taxon>
    </lineage>
</organism>
<gene>
    <name evidence="10" type="ORF">BD821_103172</name>
</gene>
<dbReference type="NCBIfam" id="NF010167">
    <property type="entry name" value="PRK13648.1"/>
    <property type="match status" value="2"/>
</dbReference>
<dbReference type="InterPro" id="IPR003593">
    <property type="entry name" value="AAA+_ATPase"/>
</dbReference>
<dbReference type="InterPro" id="IPR027417">
    <property type="entry name" value="P-loop_NTPase"/>
</dbReference>
<evidence type="ECO:0000256" key="7">
    <source>
        <dbReference type="ARBA" id="ARBA00022967"/>
    </source>
</evidence>
<keyword evidence="5" id="KW-0547">Nucleotide-binding</keyword>
<dbReference type="GO" id="GO:0016887">
    <property type="term" value="F:ATP hydrolysis activity"/>
    <property type="evidence" value="ECO:0007669"/>
    <property type="project" value="InterPro"/>
</dbReference>
<dbReference type="PROSITE" id="PS00211">
    <property type="entry name" value="ABC_TRANSPORTER_1"/>
    <property type="match status" value="2"/>
</dbReference>
<dbReference type="PANTHER" id="PTHR43553">
    <property type="entry name" value="HEAVY METAL TRANSPORTER"/>
    <property type="match status" value="1"/>
</dbReference>
<dbReference type="SUPFAM" id="SSF52540">
    <property type="entry name" value="P-loop containing nucleoside triphosphate hydrolases"/>
    <property type="match status" value="2"/>
</dbReference>
<evidence type="ECO:0000313" key="10">
    <source>
        <dbReference type="EMBL" id="PPK49042.1"/>
    </source>
</evidence>
<dbReference type="GO" id="GO:0043190">
    <property type="term" value="C:ATP-binding cassette (ABC) transporter complex"/>
    <property type="evidence" value="ECO:0007669"/>
    <property type="project" value="TreeGrafter"/>
</dbReference>
<keyword evidence="6 10" id="KW-0067">ATP-binding</keyword>
<dbReference type="RefSeq" id="WP_104409450.1">
    <property type="nucleotide sequence ID" value="NZ_PTIS01000003.1"/>
</dbReference>
<dbReference type="InterPro" id="IPR015856">
    <property type="entry name" value="ABC_transpr_CbiO/EcfA_su"/>
</dbReference>
<keyword evidence="4" id="KW-1003">Cell membrane</keyword>
<dbReference type="InterPro" id="IPR003439">
    <property type="entry name" value="ABC_transporter-like_ATP-bd"/>
</dbReference>
<dbReference type="GO" id="GO:0005524">
    <property type="term" value="F:ATP binding"/>
    <property type="evidence" value="ECO:0007669"/>
    <property type="project" value="UniProtKB-KW"/>
</dbReference>